<evidence type="ECO:0000313" key="3">
    <source>
        <dbReference type="Proteomes" id="UP000034855"/>
    </source>
</evidence>
<feature type="transmembrane region" description="Helical" evidence="1">
    <location>
        <begin position="150"/>
        <end position="167"/>
    </location>
</feature>
<feature type="transmembrane region" description="Helical" evidence="1">
    <location>
        <begin position="210"/>
        <end position="228"/>
    </location>
</feature>
<proteinExistence type="predicted"/>
<accession>A0A0G0SIG4</accession>
<gene>
    <name evidence="2" type="ORF">UT67_C0014G0012</name>
</gene>
<keyword evidence="1" id="KW-1133">Transmembrane helix</keyword>
<evidence type="ECO:0000256" key="1">
    <source>
        <dbReference type="SAM" id="Phobius"/>
    </source>
</evidence>
<feature type="transmembrane region" description="Helical" evidence="1">
    <location>
        <begin position="44"/>
        <end position="62"/>
    </location>
</feature>
<keyword evidence="1" id="KW-0812">Transmembrane</keyword>
<dbReference type="Proteomes" id="UP000034855">
    <property type="component" value="Unassembled WGS sequence"/>
</dbReference>
<sequence length="336" mass="38696">MGNSLMFELSLDIMVYMSIYQLFLRKMAPAGALSVLTYFVFDKWHNLFLGALILFFYFLFVSSKTQVVLVSYFSFAKSLRIRLLVAFLGLATLGWFLGIFIFFNYFNGLAVFLSFFLNALVWSLVKVGDDYKDDKEDDKEIIDEAPNSKIIPFIYIGMVIYGFYLLIESKTGGVVSSPWQTINPNYVWVFLLSTFLLAAMILFSRTPLKILLFFVVVQSFLLHSYLPLTHDLFYGADGWRHIANEQRLVEGKGFKEAELSVDKSEIRNPKSETNFKLQNLKTKAGLLSYANFWGTNAVLAKMTGVSLISLTKWFLPIVWSIIFTILLFRYRLILDF</sequence>
<comment type="caution">
    <text evidence="2">The sequence shown here is derived from an EMBL/GenBank/DDBJ whole genome shotgun (WGS) entry which is preliminary data.</text>
</comment>
<dbReference type="AlphaFoldDB" id="A0A0G0SIG4"/>
<dbReference type="STRING" id="1619037.UT67_C0014G0012"/>
<evidence type="ECO:0000313" key="2">
    <source>
        <dbReference type="EMBL" id="KKR34500.1"/>
    </source>
</evidence>
<name>A0A0G0SIG4_9BACT</name>
<feature type="transmembrane region" description="Helical" evidence="1">
    <location>
        <begin position="187"/>
        <end position="203"/>
    </location>
</feature>
<feature type="transmembrane region" description="Helical" evidence="1">
    <location>
        <begin position="7"/>
        <end position="24"/>
    </location>
</feature>
<dbReference type="EMBL" id="LBXR01000014">
    <property type="protein sequence ID" value="KKR34500.1"/>
    <property type="molecule type" value="Genomic_DNA"/>
</dbReference>
<organism evidence="2 3">
    <name type="scientific">Candidatus Magasanikbacteria bacterium GW2011_GWA2_40_10</name>
    <dbReference type="NCBI Taxonomy" id="1619037"/>
    <lineage>
        <taxon>Bacteria</taxon>
        <taxon>Candidatus Magasanikiibacteriota</taxon>
    </lineage>
</organism>
<feature type="transmembrane region" description="Helical" evidence="1">
    <location>
        <begin position="313"/>
        <end position="332"/>
    </location>
</feature>
<reference evidence="2 3" key="1">
    <citation type="journal article" date="2015" name="Nature">
        <title>rRNA introns, odd ribosomes, and small enigmatic genomes across a large radiation of phyla.</title>
        <authorList>
            <person name="Brown C.T."/>
            <person name="Hug L.A."/>
            <person name="Thomas B.C."/>
            <person name="Sharon I."/>
            <person name="Castelle C.J."/>
            <person name="Singh A."/>
            <person name="Wilkins M.J."/>
            <person name="Williams K.H."/>
            <person name="Banfield J.F."/>
        </authorList>
    </citation>
    <scope>NUCLEOTIDE SEQUENCE [LARGE SCALE GENOMIC DNA]</scope>
</reference>
<keyword evidence="1" id="KW-0472">Membrane</keyword>
<feature type="transmembrane region" description="Helical" evidence="1">
    <location>
        <begin position="83"/>
        <end position="103"/>
    </location>
</feature>
<feature type="transmembrane region" description="Helical" evidence="1">
    <location>
        <begin position="109"/>
        <end position="129"/>
    </location>
</feature>
<protein>
    <submittedName>
        <fullName evidence="2">Uncharacterized protein</fullName>
    </submittedName>
</protein>